<feature type="binding site" evidence="8">
    <location>
        <position position="488"/>
    </location>
    <ligand>
        <name>ATP</name>
        <dbReference type="ChEBI" id="CHEBI:30616"/>
    </ligand>
</feature>
<feature type="binding site" evidence="8">
    <location>
        <position position="525"/>
    </location>
    <ligand>
        <name>ATP</name>
        <dbReference type="ChEBI" id="CHEBI:30616"/>
    </ligand>
</feature>
<evidence type="ECO:0000256" key="1">
    <source>
        <dbReference type="ARBA" id="ARBA00022490"/>
    </source>
</evidence>
<feature type="binding site" evidence="8">
    <location>
        <position position="264"/>
    </location>
    <ligand>
        <name>Mg(2+)</name>
        <dbReference type="ChEBI" id="CHEBI:18420"/>
        <label>2</label>
    </ligand>
</feature>
<dbReference type="GO" id="GO:0000287">
    <property type="term" value="F:magnesium ion binding"/>
    <property type="evidence" value="ECO:0007669"/>
    <property type="project" value="UniProtKB-UniRule"/>
</dbReference>
<dbReference type="Gene3D" id="3.90.650.10">
    <property type="entry name" value="PurM-like C-terminal domain"/>
    <property type="match status" value="2"/>
</dbReference>
<evidence type="ECO:0000256" key="2">
    <source>
        <dbReference type="ARBA" id="ARBA00022598"/>
    </source>
</evidence>
<dbReference type="SUPFAM" id="SSF55326">
    <property type="entry name" value="PurM N-terminal domain-like"/>
    <property type="match status" value="2"/>
</dbReference>
<dbReference type="RefSeq" id="WP_183264880.1">
    <property type="nucleotide sequence ID" value="NZ_JACHFJ010000001.1"/>
</dbReference>
<comment type="pathway">
    <text evidence="8">Purine metabolism; IMP biosynthesis via de novo pathway; 5-amino-1-(5-phospho-D-ribosyl)imidazole from N(2)-formyl-N(1)-(5-phospho-D-ribosyl)glycinamide: step 1/2.</text>
</comment>
<dbReference type="InterPro" id="IPR010074">
    <property type="entry name" value="PRibForGlyAmidine_synth_PurL"/>
</dbReference>
<feature type="domain" description="Phosphoribosylformylglycinamidine synthase linker" evidence="11">
    <location>
        <begin position="8"/>
        <end position="49"/>
    </location>
</feature>
<keyword evidence="6 8" id="KW-0067">ATP-binding</keyword>
<feature type="active site" evidence="8">
    <location>
        <position position="45"/>
    </location>
</feature>
<dbReference type="InterPro" id="IPR036676">
    <property type="entry name" value="PurM-like_C_sf"/>
</dbReference>
<comment type="similarity">
    <text evidence="8">Belongs to the FGAMS family.</text>
</comment>
<feature type="binding site" evidence="8">
    <location>
        <position position="87"/>
    </location>
    <ligand>
        <name>ATP</name>
        <dbReference type="ChEBI" id="CHEBI:30616"/>
    </ligand>
</feature>
<dbReference type="Pfam" id="PF18072">
    <property type="entry name" value="FGAR-AT_linker"/>
    <property type="match status" value="1"/>
</dbReference>
<dbReference type="EMBL" id="JACHFJ010000001">
    <property type="protein sequence ID" value="MBB5371860.1"/>
    <property type="molecule type" value="Genomic_DNA"/>
</dbReference>
<feature type="binding site" evidence="8">
    <location>
        <begin position="90"/>
        <end position="93"/>
    </location>
    <ligand>
        <name>substrate</name>
    </ligand>
</feature>
<keyword evidence="7 8" id="KW-0460">Magnesium</keyword>
<feature type="binding site" evidence="8">
    <location>
        <position position="528"/>
    </location>
    <ligand>
        <name>substrate</name>
    </ligand>
</feature>
<feature type="binding site" evidence="8">
    <location>
        <position position="48"/>
    </location>
    <ligand>
        <name>ATP</name>
        <dbReference type="ChEBI" id="CHEBI:30616"/>
    </ligand>
</feature>
<dbReference type="HAMAP" id="MF_00420">
    <property type="entry name" value="PurL_2"/>
    <property type="match status" value="1"/>
</dbReference>
<protein>
    <recommendedName>
        <fullName evidence="8">Phosphoribosylformylglycinamidine synthase subunit PurL</fullName>
        <shortName evidence="8">FGAM synthase</shortName>
        <ecNumber evidence="8">6.3.5.3</ecNumber>
    </recommendedName>
    <alternativeName>
        <fullName evidence="8">Formylglycinamide ribonucleotide amidotransferase subunit II</fullName>
        <shortName evidence="8">FGAR amidotransferase II</shortName>
        <shortName evidence="8">FGAR-AT II</shortName>
    </alternativeName>
    <alternativeName>
        <fullName evidence="8">Glutamine amidotransferase PurL</fullName>
    </alternativeName>
    <alternativeName>
        <fullName evidence="8">Phosphoribosylformylglycinamidine synthase subunit II</fullName>
    </alternativeName>
</protein>
<feature type="active site" description="Proton acceptor" evidence="8">
    <location>
        <position position="91"/>
    </location>
</feature>
<comment type="subcellular location">
    <subcellularLocation>
        <location evidence="8">Cytoplasm</location>
    </subcellularLocation>
</comment>
<dbReference type="InterPro" id="IPR010918">
    <property type="entry name" value="PurM-like_C_dom"/>
</dbReference>
<dbReference type="Pfam" id="PF00586">
    <property type="entry name" value="AIRS"/>
    <property type="match status" value="2"/>
</dbReference>
<feature type="binding site" evidence="8">
    <location>
        <position position="236"/>
    </location>
    <ligand>
        <name>substrate</name>
    </ligand>
</feature>
<feature type="binding site" evidence="8">
    <location>
        <position position="89"/>
    </location>
    <ligand>
        <name>Mg(2+)</name>
        <dbReference type="ChEBI" id="CHEBI:18420"/>
        <label>1</label>
    </ligand>
</feature>
<dbReference type="EC" id="6.3.5.3" evidence="8"/>
<dbReference type="CDD" id="cd02204">
    <property type="entry name" value="PurL_repeat2"/>
    <property type="match status" value="1"/>
</dbReference>
<dbReference type="SUPFAM" id="SSF56042">
    <property type="entry name" value="PurM C-terminal domain-like"/>
    <property type="match status" value="2"/>
</dbReference>
<keyword evidence="5 8" id="KW-0658">Purine biosynthesis</keyword>
<evidence type="ECO:0000256" key="8">
    <source>
        <dbReference type="HAMAP-Rule" id="MF_00420"/>
    </source>
</evidence>
<feature type="domain" description="PurM-like N-terminal" evidence="9">
    <location>
        <begin position="70"/>
        <end position="185"/>
    </location>
</feature>
<feature type="binding site" evidence="8">
    <location>
        <position position="526"/>
    </location>
    <ligand>
        <name>Mg(2+)</name>
        <dbReference type="ChEBI" id="CHEBI:18420"/>
        <label>1</label>
    </ligand>
</feature>
<comment type="caution">
    <text evidence="8">Lacks conserved residue(s) required for the propagation of feature annotation.</text>
</comment>
<dbReference type="CDD" id="cd02203">
    <property type="entry name" value="PurL_repeat1"/>
    <property type="match status" value="1"/>
</dbReference>
<comment type="caution">
    <text evidence="12">The sequence shown here is derived from an EMBL/GenBank/DDBJ whole genome shotgun (WGS) entry which is preliminary data.</text>
</comment>
<reference evidence="12 13" key="1">
    <citation type="submission" date="2020-08" db="EMBL/GenBank/DDBJ databases">
        <title>Genomic Encyclopedia of Type Strains, Phase IV (KMG-IV): sequencing the most valuable type-strain genomes for metagenomic binning, comparative biology and taxonomic classification.</title>
        <authorList>
            <person name="Goeker M."/>
        </authorList>
    </citation>
    <scope>NUCLEOTIDE SEQUENCE [LARGE SCALE GENOMIC DNA]</scope>
    <source>
        <strain evidence="12 13">DSM 27026</strain>
    </source>
</reference>
<sequence>MTHVNAELAKSFGLNAEEWGKVLEIMGRTPSLTELGIFSVMWSEHCSYKSSRVWLKELPTKAPWVIHGPGENAGVIDIGEGLAAIFKMESHNHPSFIEPYQGAATGVGGILRDVFTMGARPVANLNALRFGDPKLPVTKRVVDGVVRGIGGYGNCVGVPTVGGEVNFHPAYNGNPLVNAMTVGIAKQDKIFLSAAAGVGNPVVYVGSKTGRDGIHGATMASTEFDAASEDKRPTVQVGDPFTEKLLIEACLELMQTDAIVAIQDMGAAGLTSSSVEMAGKGGVGIELTLDDVPQRETGMTAYEMMLSESQERMLLVLKPERSEMARAIIEKWDLDYAVIGHITDTGRIVVKHKGMVEADIPLAPLSDAAPLYRRPIAETPKPAPLGAVDLSAPLDEALLKLIASPDLCSRRWIFDQYDSTVGGQTVKRPAQADAAIVKLEDTKRALAVTADCTPRYCVADAEQGGAQAVAEAWRNITATGALPLAVTDNMNFGNPEKPEIMGQFASAIKGMAAACKALDFPVVSGNVSLYNETEGRPILPTPAIGAVGVLEDAAQAAGYGLTSGLELVLVGATKGELGRSLYLREILGREDGAPPVVDLAAERKNGDFVRAQILAGKVAASHDVSDGGVLVAVAEMALAGEAGAELTAQGDAAFWFGEDQARYVLAVTNTAALLEAAREAGIPAERIGHTVATEKLTLPNGIAISLTQLREAHEGFFPQWFA</sequence>
<dbReference type="GO" id="GO:0005524">
    <property type="term" value="F:ATP binding"/>
    <property type="evidence" value="ECO:0007669"/>
    <property type="project" value="UniProtKB-UniRule"/>
</dbReference>
<dbReference type="InterPro" id="IPR016188">
    <property type="entry name" value="PurM-like_N"/>
</dbReference>
<keyword evidence="13" id="KW-1185">Reference proteome</keyword>
<dbReference type="GO" id="GO:0005737">
    <property type="term" value="C:cytoplasm"/>
    <property type="evidence" value="ECO:0007669"/>
    <property type="project" value="UniProtKB-SubCell"/>
</dbReference>
<feature type="domain" description="PurM-like N-terminal" evidence="9">
    <location>
        <begin position="432"/>
        <end position="549"/>
    </location>
</feature>
<dbReference type="UniPathway" id="UPA00074">
    <property type="reaction ID" value="UER00128"/>
</dbReference>
<dbReference type="Gene3D" id="3.30.1330.10">
    <property type="entry name" value="PurM-like, N-terminal domain"/>
    <property type="match status" value="2"/>
</dbReference>
<dbReference type="InterPro" id="IPR041609">
    <property type="entry name" value="PurL_linker"/>
</dbReference>
<comment type="subunit">
    <text evidence="8">Monomer. Part of the FGAM synthase complex composed of 1 PurL, 1 PurQ and 2 PurS subunits.</text>
</comment>
<feature type="binding site" evidence="8">
    <location>
        <begin position="308"/>
        <end position="310"/>
    </location>
    <ligand>
        <name>substrate</name>
    </ligand>
</feature>
<evidence type="ECO:0000256" key="6">
    <source>
        <dbReference type="ARBA" id="ARBA00022840"/>
    </source>
</evidence>
<name>A0A840VK23_9PROT</name>
<proteinExistence type="inferred from homology"/>
<evidence type="ECO:0000256" key="5">
    <source>
        <dbReference type="ARBA" id="ARBA00022755"/>
    </source>
</evidence>
<keyword evidence="1 8" id="KW-0963">Cytoplasm</keyword>
<dbReference type="PIRSF" id="PIRSF001587">
    <property type="entry name" value="FGAM_synthase_II"/>
    <property type="match status" value="1"/>
</dbReference>
<evidence type="ECO:0000256" key="3">
    <source>
        <dbReference type="ARBA" id="ARBA00022723"/>
    </source>
</evidence>
<evidence type="ECO:0000259" key="9">
    <source>
        <dbReference type="Pfam" id="PF00586"/>
    </source>
</evidence>
<comment type="function">
    <text evidence="8">Part of the phosphoribosylformylglycinamidine synthase complex involved in the purines biosynthetic pathway. Catalyzes the ATP-dependent conversion of formylglycinamide ribonucleotide (FGAR) and glutamine to yield formylglycinamidine ribonucleotide (FGAM) and glutamate. The FGAM synthase complex is composed of three subunits. PurQ produces an ammonia molecule by converting glutamine to glutamate. PurL transfers the ammonia molecule to FGAR to form FGAM in an ATP-dependent manner. PurS interacts with PurQ and PurL and is thought to assist in the transfer of the ammonia molecule from PurQ to PurL.</text>
</comment>
<dbReference type="AlphaFoldDB" id="A0A840VK23"/>
<accession>A0A840VK23</accession>
<dbReference type="PANTHER" id="PTHR43555">
    <property type="entry name" value="PHOSPHORIBOSYLFORMYLGLYCINAMIDINE SYNTHASE SUBUNIT PURL"/>
    <property type="match status" value="1"/>
</dbReference>
<dbReference type="Pfam" id="PF02769">
    <property type="entry name" value="AIRS_C"/>
    <property type="match status" value="2"/>
</dbReference>
<feature type="binding site" evidence="8">
    <location>
        <position position="112"/>
    </location>
    <ligand>
        <name>substrate</name>
    </ligand>
</feature>
<comment type="catalytic activity">
    <reaction evidence="8">
        <text>N(2)-formyl-N(1)-(5-phospho-beta-D-ribosyl)glycinamide + L-glutamine + ATP + H2O = 2-formamido-N(1)-(5-O-phospho-beta-D-ribosyl)acetamidine + L-glutamate + ADP + phosphate + H(+)</text>
        <dbReference type="Rhea" id="RHEA:17129"/>
        <dbReference type="ChEBI" id="CHEBI:15377"/>
        <dbReference type="ChEBI" id="CHEBI:15378"/>
        <dbReference type="ChEBI" id="CHEBI:29985"/>
        <dbReference type="ChEBI" id="CHEBI:30616"/>
        <dbReference type="ChEBI" id="CHEBI:43474"/>
        <dbReference type="ChEBI" id="CHEBI:58359"/>
        <dbReference type="ChEBI" id="CHEBI:147286"/>
        <dbReference type="ChEBI" id="CHEBI:147287"/>
        <dbReference type="ChEBI" id="CHEBI:456216"/>
        <dbReference type="EC" id="6.3.5.3"/>
    </reaction>
</comment>
<feature type="domain" description="PurM-like C-terminal" evidence="10">
    <location>
        <begin position="564"/>
        <end position="697"/>
    </location>
</feature>
<dbReference type="FunFam" id="3.30.1330.10:FF:000004">
    <property type="entry name" value="Phosphoribosylformylglycinamidine synthase subunit PurL"/>
    <property type="match status" value="1"/>
</dbReference>
<dbReference type="GO" id="GO:0006189">
    <property type="term" value="P:'de novo' IMP biosynthetic process"/>
    <property type="evidence" value="ECO:0007669"/>
    <property type="project" value="UniProtKB-UniRule"/>
</dbReference>
<evidence type="ECO:0000259" key="10">
    <source>
        <dbReference type="Pfam" id="PF02769"/>
    </source>
</evidence>
<evidence type="ECO:0000256" key="7">
    <source>
        <dbReference type="ARBA" id="ARBA00022842"/>
    </source>
</evidence>
<organism evidence="12 13">
    <name type="scientific">Acidocella aromatica</name>
    <dbReference type="NCBI Taxonomy" id="1303579"/>
    <lineage>
        <taxon>Bacteria</taxon>
        <taxon>Pseudomonadati</taxon>
        <taxon>Pseudomonadota</taxon>
        <taxon>Alphaproteobacteria</taxon>
        <taxon>Acetobacterales</taxon>
        <taxon>Acidocellaceae</taxon>
        <taxon>Acidocella</taxon>
    </lineage>
</organism>
<dbReference type="GO" id="GO:0004642">
    <property type="term" value="F:phosphoribosylformylglycinamidine synthase activity"/>
    <property type="evidence" value="ECO:0007669"/>
    <property type="project" value="UniProtKB-UniRule"/>
</dbReference>
<dbReference type="InterPro" id="IPR036921">
    <property type="entry name" value="PurM-like_N_sf"/>
</dbReference>
<feature type="binding site" evidence="8">
    <location>
        <position position="113"/>
    </location>
    <ligand>
        <name>Mg(2+)</name>
        <dbReference type="ChEBI" id="CHEBI:18420"/>
        <label>2</label>
    </ligand>
</feature>
<dbReference type="NCBIfam" id="TIGR01736">
    <property type="entry name" value="FGAM_synth_II"/>
    <property type="match status" value="1"/>
</dbReference>
<dbReference type="PANTHER" id="PTHR43555:SF1">
    <property type="entry name" value="PHOSPHORIBOSYLFORMYLGLYCINAMIDINE SYNTHASE SUBUNIT PURL"/>
    <property type="match status" value="1"/>
</dbReference>
<keyword evidence="2 8" id="KW-0436">Ligase</keyword>
<feature type="domain" description="PurM-like C-terminal" evidence="10">
    <location>
        <begin position="198"/>
        <end position="352"/>
    </location>
</feature>
<evidence type="ECO:0000313" key="13">
    <source>
        <dbReference type="Proteomes" id="UP000553706"/>
    </source>
</evidence>
<gene>
    <name evidence="8" type="primary">purL</name>
    <name evidence="12" type="ORF">HNP71_000084</name>
</gene>
<dbReference type="Proteomes" id="UP000553706">
    <property type="component" value="Unassembled WGS sequence"/>
</dbReference>
<dbReference type="NCBIfam" id="NF002290">
    <property type="entry name" value="PRK01213.1"/>
    <property type="match status" value="1"/>
</dbReference>
<evidence type="ECO:0000259" key="11">
    <source>
        <dbReference type="Pfam" id="PF18072"/>
    </source>
</evidence>
<evidence type="ECO:0000256" key="4">
    <source>
        <dbReference type="ARBA" id="ARBA00022741"/>
    </source>
</evidence>
<keyword evidence="3 8" id="KW-0479">Metal-binding</keyword>
<keyword evidence="4 8" id="KW-0547">Nucleotide-binding</keyword>
<evidence type="ECO:0000313" key="12">
    <source>
        <dbReference type="EMBL" id="MBB5371860.1"/>
    </source>
</evidence>